<dbReference type="Proteomes" id="UP000265663">
    <property type="component" value="Unassembled WGS sequence"/>
</dbReference>
<evidence type="ECO:0000313" key="2">
    <source>
        <dbReference type="EMBL" id="RMZ69442.1"/>
    </source>
</evidence>
<reference evidence="2 3" key="1">
    <citation type="journal article" date="2014" name="PLoS ONE">
        <title>De novo Genome Assembly of the Fungal Plant Pathogen Pyrenophora semeniperda.</title>
        <authorList>
            <person name="Soliai M.M."/>
            <person name="Meyer S.E."/>
            <person name="Udall J.A."/>
            <person name="Elzinga D.E."/>
            <person name="Hermansen R.A."/>
            <person name="Bodily P.M."/>
            <person name="Hart A.A."/>
            <person name="Coleman C.E."/>
        </authorList>
    </citation>
    <scope>NUCLEOTIDE SEQUENCE [LARGE SCALE GENOMIC DNA]</scope>
    <source>
        <strain evidence="2 3">CCB06</strain>
        <tissue evidence="2">Mycelium</tissue>
    </source>
</reference>
<dbReference type="OrthoDB" id="2851338at2759"/>
<name>A0A3M7M4P3_9PLEO</name>
<dbReference type="EMBL" id="KE747818">
    <property type="protein sequence ID" value="RMZ69442.1"/>
    <property type="molecule type" value="Genomic_DNA"/>
</dbReference>
<keyword evidence="3" id="KW-1185">Reference proteome</keyword>
<gene>
    <name evidence="2" type="ORF">GMOD_00006254</name>
</gene>
<protein>
    <submittedName>
        <fullName evidence="2">Dimeric alpha-beta barrel</fullName>
    </submittedName>
</protein>
<evidence type="ECO:0000256" key="1">
    <source>
        <dbReference type="SAM" id="MobiDB-lite"/>
    </source>
</evidence>
<feature type="region of interest" description="Disordered" evidence="1">
    <location>
        <begin position="1"/>
        <end position="26"/>
    </location>
</feature>
<evidence type="ECO:0000313" key="3">
    <source>
        <dbReference type="Proteomes" id="UP000265663"/>
    </source>
</evidence>
<accession>A0A3M7M4P3</accession>
<sequence length="213" mass="23547">MHPEPNSCQPPPARPTMSPLTGPGISLTFSKDAPNMLLSSPYSRAATQYKAANPSYNKQHLIVRPIDDVAIMKQENEIPDQQDNVRIYKQVQIYSKEKSDAISAPNTPEPAPTLLLALMQPAPSGAADLDAWYRVEHNEQMSKEPGWLRTCRYEVVSHSSDDAEAKMAFLALHGFGEGEVLGDTVQVLQPVSEWTKKVMRDAVGMDAAIYRVV</sequence>
<organism evidence="2 3">
    <name type="scientific">Pyrenophora seminiperda CCB06</name>
    <dbReference type="NCBI Taxonomy" id="1302712"/>
    <lineage>
        <taxon>Eukaryota</taxon>
        <taxon>Fungi</taxon>
        <taxon>Dikarya</taxon>
        <taxon>Ascomycota</taxon>
        <taxon>Pezizomycotina</taxon>
        <taxon>Dothideomycetes</taxon>
        <taxon>Pleosporomycetidae</taxon>
        <taxon>Pleosporales</taxon>
        <taxon>Pleosporineae</taxon>
        <taxon>Pleosporaceae</taxon>
        <taxon>Pyrenophora</taxon>
    </lineage>
</organism>
<proteinExistence type="predicted"/>
<dbReference type="AlphaFoldDB" id="A0A3M7M4P3"/>